<evidence type="ECO:0000313" key="2">
    <source>
        <dbReference type="EMBL" id="RMI46768.1"/>
    </source>
</evidence>
<keyword evidence="1" id="KW-1133">Transmembrane helix</keyword>
<dbReference type="RefSeq" id="WP_122181768.1">
    <property type="nucleotide sequence ID" value="NZ_RFFJ01000001.1"/>
</dbReference>
<keyword evidence="1" id="KW-0472">Membrane</keyword>
<keyword evidence="1" id="KW-0812">Transmembrane</keyword>
<dbReference type="InterPro" id="IPR049978">
    <property type="entry name" value="SCO6880-like"/>
</dbReference>
<evidence type="ECO:0008006" key="4">
    <source>
        <dbReference type="Google" id="ProtNLM"/>
    </source>
</evidence>
<keyword evidence="3" id="KW-1185">Reference proteome</keyword>
<evidence type="ECO:0000256" key="1">
    <source>
        <dbReference type="SAM" id="Phobius"/>
    </source>
</evidence>
<dbReference type="AlphaFoldDB" id="A0A3M2MHL3"/>
<evidence type="ECO:0000313" key="3">
    <source>
        <dbReference type="Proteomes" id="UP000278673"/>
    </source>
</evidence>
<comment type="caution">
    <text evidence="2">The sequence shown here is derived from an EMBL/GenBank/DDBJ whole genome shotgun (WGS) entry which is preliminary data.</text>
</comment>
<proteinExistence type="predicted"/>
<sequence length="492" mass="52211">MPQPAEGSPAPTVRFPHRSRRGVLVGLSAMQLAAAGVGVVALLAALTAGGIPRALQLAPAWGGLAAVIWVRRAGRPVVDWAPLILAYLWRRMTGQLRWLAHPATRPQQEGALHLPGAAGSLRVITAPSRHFGALYDPHARTLTVVVRAAARAFALLDPSVQTDQVDGWGRALATLARTGHLRAVQVVERTVPDAGDALIRHADRQARPIAPPAEPIYRDLIQAAGPAAAPHETYVALAIDLRAARRVINRAGGGLSGACAVAGQLLASFGQSARQAGLLSLGWLTAEEIAAVMRTAYDPAVLPALQRWSPSSTSSTARAAPAAAGPLVQMETPDHLVTDTACHTTYWVHDWPRTESHAGFLHQVLFAPGVRRTVSLTYRPSSIDAALRDVQRRKASVVADAAERARRGRVEAEAHGIEYADVQDRERQLIAGHADVRFTGLVTVSADTRQALAEACAAIETAAGHAGIDLRRLTWQQASAFTAAALPLARPL</sequence>
<organism evidence="2 3">
    <name type="scientific">Streptomyces triticirhizae</name>
    <dbReference type="NCBI Taxonomy" id="2483353"/>
    <lineage>
        <taxon>Bacteria</taxon>
        <taxon>Bacillati</taxon>
        <taxon>Actinomycetota</taxon>
        <taxon>Actinomycetes</taxon>
        <taxon>Kitasatosporales</taxon>
        <taxon>Streptomycetaceae</taxon>
        <taxon>Streptomyces</taxon>
    </lineage>
</organism>
<protein>
    <recommendedName>
        <fullName evidence="4">PrgI family protein</fullName>
    </recommendedName>
</protein>
<reference evidence="2 3" key="1">
    <citation type="submission" date="2018-10" db="EMBL/GenBank/DDBJ databases">
        <title>Isolation, diversity and antifungal activity of actinobacteria from wheat.</title>
        <authorList>
            <person name="Han C."/>
        </authorList>
    </citation>
    <scope>NUCLEOTIDE SEQUENCE [LARGE SCALE GENOMIC DNA]</scope>
    <source>
        <strain evidence="2 3">NEAU-YY642</strain>
    </source>
</reference>
<name>A0A3M2MHL3_9ACTN</name>
<dbReference type="NCBIfam" id="NF042935">
    <property type="entry name" value="SCO6880_fam"/>
    <property type="match status" value="1"/>
</dbReference>
<accession>A0A3M2MHL3</accession>
<dbReference type="Proteomes" id="UP000278673">
    <property type="component" value="Unassembled WGS sequence"/>
</dbReference>
<feature type="transmembrane region" description="Helical" evidence="1">
    <location>
        <begin position="23"/>
        <end position="46"/>
    </location>
</feature>
<dbReference type="EMBL" id="RFFJ01000001">
    <property type="protein sequence ID" value="RMI46768.1"/>
    <property type="molecule type" value="Genomic_DNA"/>
</dbReference>
<gene>
    <name evidence="2" type="ORF">EBN88_00490</name>
</gene>